<dbReference type="EMBL" id="JAVREQ010000002">
    <property type="protein sequence ID" value="MDT0378138.1"/>
    <property type="molecule type" value="Genomic_DNA"/>
</dbReference>
<dbReference type="InterPro" id="IPR000719">
    <property type="entry name" value="Prot_kinase_dom"/>
</dbReference>
<feature type="domain" description="Protein kinase" evidence="5">
    <location>
        <begin position="19"/>
        <end position="263"/>
    </location>
</feature>
<dbReference type="SUPFAM" id="SSF56112">
    <property type="entry name" value="Protein kinase-like (PK-like)"/>
    <property type="match status" value="1"/>
</dbReference>
<dbReference type="InterPro" id="IPR008266">
    <property type="entry name" value="Tyr_kinase_AS"/>
</dbReference>
<dbReference type="Proteomes" id="UP001183414">
    <property type="component" value="Unassembled WGS sequence"/>
</dbReference>
<keyword evidence="1" id="KW-0808">Transferase</keyword>
<evidence type="ECO:0000313" key="6">
    <source>
        <dbReference type="EMBL" id="MDT0378138.1"/>
    </source>
</evidence>
<keyword evidence="2" id="KW-0547">Nucleotide-binding</keyword>
<dbReference type="InterPro" id="IPR011009">
    <property type="entry name" value="Kinase-like_dom_sf"/>
</dbReference>
<organism evidence="6 7">
    <name type="scientific">Streptomyces hazeniae</name>
    <dbReference type="NCBI Taxonomy" id="3075538"/>
    <lineage>
        <taxon>Bacteria</taxon>
        <taxon>Bacillati</taxon>
        <taxon>Actinomycetota</taxon>
        <taxon>Actinomycetes</taxon>
        <taxon>Kitasatosporales</taxon>
        <taxon>Streptomycetaceae</taxon>
        <taxon>Streptomyces</taxon>
    </lineage>
</organism>
<evidence type="ECO:0000256" key="3">
    <source>
        <dbReference type="ARBA" id="ARBA00022777"/>
    </source>
</evidence>
<keyword evidence="4" id="KW-0067">ATP-binding</keyword>
<accession>A0ABU2NR91</accession>
<keyword evidence="3 6" id="KW-0418">Kinase</keyword>
<keyword evidence="7" id="KW-1185">Reference proteome</keyword>
<reference evidence="7" key="1">
    <citation type="submission" date="2023-07" db="EMBL/GenBank/DDBJ databases">
        <title>30 novel species of actinomycetes from the DSMZ collection.</title>
        <authorList>
            <person name="Nouioui I."/>
        </authorList>
    </citation>
    <scope>NUCLEOTIDE SEQUENCE [LARGE SCALE GENOMIC DNA]</scope>
    <source>
        <strain evidence="7">DSM 42041</strain>
    </source>
</reference>
<name>A0ABU2NR91_9ACTN</name>
<evidence type="ECO:0000256" key="2">
    <source>
        <dbReference type="ARBA" id="ARBA00022741"/>
    </source>
</evidence>
<evidence type="ECO:0000313" key="7">
    <source>
        <dbReference type="Proteomes" id="UP001183414"/>
    </source>
</evidence>
<evidence type="ECO:0000259" key="5">
    <source>
        <dbReference type="PROSITE" id="PS50011"/>
    </source>
</evidence>
<dbReference type="PROSITE" id="PS50011">
    <property type="entry name" value="PROTEIN_KINASE_DOM"/>
    <property type="match status" value="1"/>
</dbReference>
<dbReference type="Pfam" id="PF00069">
    <property type="entry name" value="Pkinase"/>
    <property type="match status" value="1"/>
</dbReference>
<dbReference type="Gene3D" id="3.30.200.20">
    <property type="entry name" value="Phosphorylase Kinase, domain 1"/>
    <property type="match status" value="1"/>
</dbReference>
<dbReference type="PROSITE" id="PS00109">
    <property type="entry name" value="PROTEIN_KINASE_TYR"/>
    <property type="match status" value="1"/>
</dbReference>
<dbReference type="PANTHER" id="PTHR43289">
    <property type="entry name" value="MITOGEN-ACTIVATED PROTEIN KINASE KINASE KINASE 20-RELATED"/>
    <property type="match status" value="1"/>
</dbReference>
<dbReference type="Gene3D" id="1.10.510.10">
    <property type="entry name" value="Transferase(Phosphotransferase) domain 1"/>
    <property type="match status" value="2"/>
</dbReference>
<proteinExistence type="predicted"/>
<dbReference type="GO" id="GO:0016301">
    <property type="term" value="F:kinase activity"/>
    <property type="evidence" value="ECO:0007669"/>
    <property type="project" value="UniProtKB-KW"/>
</dbReference>
<evidence type="ECO:0000256" key="1">
    <source>
        <dbReference type="ARBA" id="ARBA00022679"/>
    </source>
</evidence>
<comment type="caution">
    <text evidence="6">The sequence shown here is derived from an EMBL/GenBank/DDBJ whole genome shotgun (WGS) entry which is preliminary data.</text>
</comment>
<gene>
    <name evidence="6" type="ORF">RM572_05025</name>
</gene>
<dbReference type="PANTHER" id="PTHR43289:SF34">
    <property type="entry name" value="SERINE_THREONINE-PROTEIN KINASE YBDM-RELATED"/>
    <property type="match status" value="1"/>
</dbReference>
<evidence type="ECO:0000256" key="4">
    <source>
        <dbReference type="ARBA" id="ARBA00022840"/>
    </source>
</evidence>
<sequence length="289" mass="30672">MIAGMARLLPEDPPRLGPYRLLGRLGSGPAGHVYLGRGAPRRGARKERAAVRALRPEQLRDRQQRARIRQVADTVARGARSPYVAAAHGCDLDGERPWMAREFVPGPGLPALVGRYGPLPEEAVRALGGGLCRALAALHRSGVVHGDLAPGNVLLAADHPRVVDYGMSEGRHAPGDGRSPLPADDVFALGVVLAYAASARMPFAGSLLPSTRESADLSGVPEGLRPALTACLHKTPEARPLPAALARRLDLDDAAERPAASWLPGPWTHEIRTFAEAADGFGGRGLFRR</sequence>
<dbReference type="RefSeq" id="WP_311672034.1">
    <property type="nucleotide sequence ID" value="NZ_JAVREQ010000002.1"/>
</dbReference>
<protein>
    <submittedName>
        <fullName evidence="6">Protein kinase</fullName>
    </submittedName>
</protein>